<dbReference type="STRING" id="477184.KYC_08155"/>
<dbReference type="EMBL" id="AGUF01000034">
    <property type="protein sequence ID" value="EHK66888.1"/>
    <property type="molecule type" value="Genomic_DNA"/>
</dbReference>
<protein>
    <submittedName>
        <fullName evidence="1">Glycosyl transferase family protein</fullName>
    </submittedName>
</protein>
<dbReference type="Gene3D" id="3.90.550.10">
    <property type="entry name" value="Spore Coat Polysaccharide Biosynthesis Protein SpsA, Chain A"/>
    <property type="match status" value="1"/>
</dbReference>
<dbReference type="GO" id="GO:0016740">
    <property type="term" value="F:transferase activity"/>
    <property type="evidence" value="ECO:0007669"/>
    <property type="project" value="UniProtKB-KW"/>
</dbReference>
<dbReference type="eggNOG" id="COG0463">
    <property type="taxonomic scope" value="Bacteria"/>
</dbReference>
<comment type="caution">
    <text evidence="1">The sequence shown here is derived from an EMBL/GenBank/DDBJ whole genome shotgun (WGS) entry which is preliminary data.</text>
</comment>
<name>H0F4D9_9BURK</name>
<reference evidence="1 2" key="1">
    <citation type="journal article" date="2012" name="J. Bacteriol.">
        <title>Genome sequence of the highly efficient arsenite-oxidizing bacterium Achromobacter arsenitoxydans SY8.</title>
        <authorList>
            <person name="Li X."/>
            <person name="Hu Y."/>
            <person name="Gong J."/>
            <person name="Lin Y."/>
            <person name="Johnstone L."/>
            <person name="Rensing C."/>
            <person name="Wang G."/>
        </authorList>
    </citation>
    <scope>NUCLEOTIDE SEQUENCE [LARGE SCALE GENOMIC DNA]</scope>
    <source>
        <strain evidence="1 2">SY8</strain>
    </source>
</reference>
<organism evidence="1 2">
    <name type="scientific">Achromobacter arsenitoxydans SY8</name>
    <dbReference type="NCBI Taxonomy" id="477184"/>
    <lineage>
        <taxon>Bacteria</taxon>
        <taxon>Pseudomonadati</taxon>
        <taxon>Pseudomonadota</taxon>
        <taxon>Betaproteobacteria</taxon>
        <taxon>Burkholderiales</taxon>
        <taxon>Alcaligenaceae</taxon>
        <taxon>Achromobacter</taxon>
    </lineage>
</organism>
<dbReference type="SUPFAM" id="SSF53448">
    <property type="entry name" value="Nucleotide-diphospho-sugar transferases"/>
    <property type="match status" value="1"/>
</dbReference>
<gene>
    <name evidence="1" type="ORF">KYC_08155</name>
</gene>
<dbReference type="AlphaFoldDB" id="H0F4D9"/>
<sequence>MFVRAGPRKGFAANFMSLICCDEVAADYYAMSDQDDIWHADKLERAVRWLKTVPQDVPALYCTRTELVDESGNGLGYSPLFTRPPSFGNALVQNVAGGNTMVFNNAARDLLRTAGANVKVVAHDWWVYIVVSACGGKVFYDPAPSLLYRQHSENLIGANAGMRARLHRINKLFQGHLKLWTDQHIVAMQPVLSSLSAESLSIFNRFTAARQRSLIPRVLGIWRSGIYRQTRLGNLGLLVAAIFNRI</sequence>
<dbReference type="Proteomes" id="UP000003113">
    <property type="component" value="Unassembled WGS sequence"/>
</dbReference>
<dbReference type="InterPro" id="IPR029044">
    <property type="entry name" value="Nucleotide-diphossugar_trans"/>
</dbReference>
<evidence type="ECO:0000313" key="2">
    <source>
        <dbReference type="Proteomes" id="UP000003113"/>
    </source>
</evidence>
<accession>H0F4D9</accession>
<dbReference type="PATRIC" id="fig|477184.5.peg.1614"/>
<proteinExistence type="predicted"/>
<keyword evidence="1" id="KW-0808">Transferase</keyword>
<keyword evidence="2" id="KW-1185">Reference proteome</keyword>
<evidence type="ECO:0000313" key="1">
    <source>
        <dbReference type="EMBL" id="EHK66888.1"/>
    </source>
</evidence>